<feature type="domain" description="Histidine kinase/HSP90-like ATPase" evidence="2">
    <location>
        <begin position="14"/>
        <end position="136"/>
    </location>
</feature>
<evidence type="ECO:0000259" key="2">
    <source>
        <dbReference type="Pfam" id="PF13581"/>
    </source>
</evidence>
<dbReference type="InterPro" id="IPR003594">
    <property type="entry name" value="HATPase_dom"/>
</dbReference>
<dbReference type="Gene3D" id="3.30.565.10">
    <property type="entry name" value="Histidine kinase-like ATPase, C-terminal domain"/>
    <property type="match status" value="1"/>
</dbReference>
<keyword evidence="1" id="KW-0723">Serine/threonine-protein kinase</keyword>
<dbReference type="STRING" id="1437059.A6A05_18885"/>
<organism evidence="3 4">
    <name type="scientific">Magnetospirillum moscoviense</name>
    <dbReference type="NCBI Taxonomy" id="1437059"/>
    <lineage>
        <taxon>Bacteria</taxon>
        <taxon>Pseudomonadati</taxon>
        <taxon>Pseudomonadota</taxon>
        <taxon>Alphaproteobacteria</taxon>
        <taxon>Rhodospirillales</taxon>
        <taxon>Rhodospirillaceae</taxon>
        <taxon>Magnetospirillum</taxon>
    </lineage>
</organism>
<dbReference type="RefSeq" id="WP_068496837.1">
    <property type="nucleotide sequence ID" value="NZ_LWQU01000027.1"/>
</dbReference>
<dbReference type="PANTHER" id="PTHR35526">
    <property type="entry name" value="ANTI-SIGMA-F FACTOR RSBW-RELATED"/>
    <property type="match status" value="1"/>
</dbReference>
<dbReference type="CDD" id="cd16936">
    <property type="entry name" value="HATPase_RsbW-like"/>
    <property type="match status" value="1"/>
</dbReference>
<comment type="caution">
    <text evidence="3">The sequence shown here is derived from an EMBL/GenBank/DDBJ whole genome shotgun (WGS) entry which is preliminary data.</text>
</comment>
<proteinExistence type="predicted"/>
<dbReference type="Proteomes" id="UP000078543">
    <property type="component" value="Unassembled WGS sequence"/>
</dbReference>
<dbReference type="InterPro" id="IPR036890">
    <property type="entry name" value="HATPase_C_sf"/>
</dbReference>
<dbReference type="OrthoDB" id="9792240at2"/>
<keyword evidence="1" id="KW-0418">Kinase</keyword>
<reference evidence="3 4" key="1">
    <citation type="submission" date="2016-04" db="EMBL/GenBank/DDBJ databases">
        <title>Draft genome sequence of freshwater magnetotactic bacteria Magnetospirillum marisnigri SP-1 and Magnetospirillum moscoviense BB-1.</title>
        <authorList>
            <person name="Koziaeva V."/>
            <person name="Dziuba M.V."/>
            <person name="Ivanov T.M."/>
            <person name="Kuznetsov B."/>
            <person name="Grouzdev D.S."/>
        </authorList>
    </citation>
    <scope>NUCLEOTIDE SEQUENCE [LARGE SCALE GENOMIC DNA]</scope>
    <source>
        <strain evidence="3 4">BB-1</strain>
    </source>
</reference>
<keyword evidence="4" id="KW-1185">Reference proteome</keyword>
<gene>
    <name evidence="3" type="ORF">A6A05_18885</name>
</gene>
<dbReference type="InterPro" id="IPR050267">
    <property type="entry name" value="Anti-sigma-factor_SerPK"/>
</dbReference>
<keyword evidence="1" id="KW-0808">Transferase</keyword>
<dbReference type="GO" id="GO:0004674">
    <property type="term" value="F:protein serine/threonine kinase activity"/>
    <property type="evidence" value="ECO:0007669"/>
    <property type="project" value="UniProtKB-KW"/>
</dbReference>
<accession>A0A178MYY2</accession>
<dbReference type="AlphaFoldDB" id="A0A178MYY2"/>
<evidence type="ECO:0000313" key="4">
    <source>
        <dbReference type="Proteomes" id="UP000078543"/>
    </source>
</evidence>
<evidence type="ECO:0000256" key="1">
    <source>
        <dbReference type="ARBA" id="ARBA00022527"/>
    </source>
</evidence>
<dbReference type="Pfam" id="PF13581">
    <property type="entry name" value="HATPase_c_2"/>
    <property type="match status" value="1"/>
</dbReference>
<evidence type="ECO:0000313" key="3">
    <source>
        <dbReference type="EMBL" id="OAN64907.1"/>
    </source>
</evidence>
<dbReference type="EMBL" id="LWQU01000027">
    <property type="protein sequence ID" value="OAN64907.1"/>
    <property type="molecule type" value="Genomic_DNA"/>
</dbReference>
<protein>
    <recommendedName>
        <fullName evidence="2">Histidine kinase/HSP90-like ATPase domain-containing protein</fullName>
    </recommendedName>
</protein>
<name>A0A178MYY2_9PROT</name>
<sequence length="140" mass="15460">MDGAVLNLLVVNKREEMDRILPAFEDFAGTAGISAKITRQVMLVIEELVLNTILYGFPEGGDHIINLDIAIQDGSLVLEIRDDGKPFDPFNEAPAPDLTSSIMERRVGGLGVHIVKKTMDRISYRHDGDCNNIRVEKVIG</sequence>
<dbReference type="SUPFAM" id="SSF55874">
    <property type="entry name" value="ATPase domain of HSP90 chaperone/DNA topoisomerase II/histidine kinase"/>
    <property type="match status" value="1"/>
</dbReference>